<proteinExistence type="predicted"/>
<reference evidence="2" key="1">
    <citation type="submission" date="2022-09" db="EMBL/GenBank/DDBJ databases">
        <title>Aureispira anguillicida sp. nov., isolated from Leptocephalus of Japanese eel Anguilla japonica.</title>
        <authorList>
            <person name="Yuasa K."/>
            <person name="Mekata T."/>
            <person name="Ikunari K."/>
        </authorList>
    </citation>
    <scope>NUCLEOTIDE SEQUENCE</scope>
    <source>
        <strain evidence="2">EL160426</strain>
    </source>
</reference>
<feature type="transmembrane region" description="Helical" evidence="1">
    <location>
        <begin position="63"/>
        <end position="89"/>
    </location>
</feature>
<dbReference type="RefSeq" id="WP_264788642.1">
    <property type="nucleotide sequence ID" value="NZ_AP026867.1"/>
</dbReference>
<evidence type="ECO:0000256" key="1">
    <source>
        <dbReference type="SAM" id="Phobius"/>
    </source>
</evidence>
<keyword evidence="3" id="KW-1185">Reference proteome</keyword>
<name>A0A916DV50_9BACT</name>
<keyword evidence="1" id="KW-0812">Transmembrane</keyword>
<accession>A0A916DV50</accession>
<feature type="transmembrane region" description="Helical" evidence="1">
    <location>
        <begin position="101"/>
        <end position="126"/>
    </location>
</feature>
<keyword evidence="1" id="KW-0472">Membrane</keyword>
<dbReference type="Proteomes" id="UP001060919">
    <property type="component" value="Chromosome"/>
</dbReference>
<evidence type="ECO:0000313" key="2">
    <source>
        <dbReference type="EMBL" id="BDS13362.1"/>
    </source>
</evidence>
<gene>
    <name evidence="2" type="ORF">AsAng_0040990</name>
</gene>
<keyword evidence="1" id="KW-1133">Transmembrane helix</keyword>
<protein>
    <submittedName>
        <fullName evidence="2">Uncharacterized protein</fullName>
    </submittedName>
</protein>
<dbReference type="AlphaFoldDB" id="A0A916DV50"/>
<organism evidence="2 3">
    <name type="scientific">Aureispira anguillae</name>
    <dbReference type="NCBI Taxonomy" id="2864201"/>
    <lineage>
        <taxon>Bacteria</taxon>
        <taxon>Pseudomonadati</taxon>
        <taxon>Bacteroidota</taxon>
        <taxon>Saprospiria</taxon>
        <taxon>Saprospirales</taxon>
        <taxon>Saprospiraceae</taxon>
        <taxon>Aureispira</taxon>
    </lineage>
</organism>
<dbReference type="EMBL" id="AP026867">
    <property type="protein sequence ID" value="BDS13362.1"/>
    <property type="molecule type" value="Genomic_DNA"/>
</dbReference>
<evidence type="ECO:0000313" key="3">
    <source>
        <dbReference type="Proteomes" id="UP001060919"/>
    </source>
</evidence>
<sequence>MNPELLDFDTPQQPNTFERLLAFIQAVPLYQKVLAILLFALGDALIIFFKASKPFEWIEIAQVWGGLLLLIVFFSSLLKAFLLGINFLYQKITGKTSQLTALNSSSITLMVAFLSFITLLILAYFID</sequence>
<dbReference type="KEGG" id="aup:AsAng_0040990"/>